<protein>
    <submittedName>
        <fullName evidence="2">Uncharacterized protein</fullName>
    </submittedName>
</protein>
<keyword evidence="1" id="KW-0472">Membrane</keyword>
<accession>A0A650CNX2</accession>
<gene>
    <name evidence="2" type="ORF">D1868_05730</name>
</gene>
<dbReference type="GeneID" id="42798550"/>
<dbReference type="AlphaFoldDB" id="A0A650CNX2"/>
<dbReference type="OrthoDB" id="41808at2157"/>
<proteinExistence type="predicted"/>
<dbReference type="EMBL" id="CP045483">
    <property type="protein sequence ID" value="QGR19536.1"/>
    <property type="molecule type" value="Genomic_DNA"/>
</dbReference>
<organism evidence="2 3">
    <name type="scientific">Stygiolobus azoricus</name>
    <dbReference type="NCBI Taxonomy" id="41675"/>
    <lineage>
        <taxon>Archaea</taxon>
        <taxon>Thermoproteota</taxon>
        <taxon>Thermoprotei</taxon>
        <taxon>Sulfolobales</taxon>
        <taxon>Sulfolobaceae</taxon>
        <taxon>Stygiolobus</taxon>
    </lineage>
</organism>
<feature type="transmembrane region" description="Helical" evidence="1">
    <location>
        <begin position="153"/>
        <end position="172"/>
    </location>
</feature>
<keyword evidence="1" id="KW-1133">Transmembrane helix</keyword>
<sequence length="178" mass="20350">MRTTDRVLLSYYVSSILIAFIPLPWWYYSVGGIFVVYDSPFQISASLLGSNLILAQLLNLFLNAFRIYVGINLVYNCLMLVKGRQAAKYSTMAWLPVFYILDPLLIYVVFNYVVSSVTGDTFRYPLLIIGVENFVTSYNNVNIDMLIFSYPTLLYWFTFIPTILYITALVTGTKSSKS</sequence>
<keyword evidence="3" id="KW-1185">Reference proteome</keyword>
<evidence type="ECO:0000256" key="1">
    <source>
        <dbReference type="SAM" id="Phobius"/>
    </source>
</evidence>
<name>A0A650CNX2_9CREN</name>
<keyword evidence="1" id="KW-0812">Transmembrane</keyword>
<evidence type="ECO:0000313" key="2">
    <source>
        <dbReference type="EMBL" id="QGR19536.1"/>
    </source>
</evidence>
<dbReference type="RefSeq" id="WP_156006405.1">
    <property type="nucleotide sequence ID" value="NZ_CP045483.1"/>
</dbReference>
<evidence type="ECO:0000313" key="3">
    <source>
        <dbReference type="Proteomes" id="UP000423396"/>
    </source>
</evidence>
<feature type="transmembrane region" description="Helical" evidence="1">
    <location>
        <begin position="93"/>
        <end position="114"/>
    </location>
</feature>
<reference evidence="2 3" key="1">
    <citation type="submission" date="2019-10" db="EMBL/GenBank/DDBJ databases">
        <title>Genome Sequences from Six Type Strain Members of the Archaeal Family Sulfolobaceae: Acidianus ambivalens, Acidianus infernus, Metallosphaera prunae, Stygiolobus azoricus, Sulfolobus metallicus, and Sulfurisphaera ohwakuensis.</title>
        <authorList>
            <person name="Counts J.A."/>
            <person name="Kelly R.M."/>
        </authorList>
    </citation>
    <scope>NUCLEOTIDE SEQUENCE [LARGE SCALE GENOMIC DNA]</scope>
    <source>
        <strain evidence="2 3">FC6</strain>
    </source>
</reference>
<feature type="transmembrane region" description="Helical" evidence="1">
    <location>
        <begin position="57"/>
        <end position="81"/>
    </location>
</feature>
<feature type="transmembrane region" description="Helical" evidence="1">
    <location>
        <begin position="12"/>
        <end position="37"/>
    </location>
</feature>
<dbReference type="KEGG" id="sazo:D1868_05730"/>
<dbReference type="Proteomes" id="UP000423396">
    <property type="component" value="Chromosome"/>
</dbReference>